<evidence type="ECO:0000313" key="1">
    <source>
        <dbReference type="EMBL" id="VFJ70055.1"/>
    </source>
</evidence>
<sequence length="31" mass="3749">MAEFRIRAETSVDNTGVHNIIRGKRYFQYYL</sequence>
<name>A0A450VXH7_9GAMM</name>
<organism evidence="2">
    <name type="scientific">Candidatus Kentrum sp. FM</name>
    <dbReference type="NCBI Taxonomy" id="2126340"/>
    <lineage>
        <taxon>Bacteria</taxon>
        <taxon>Pseudomonadati</taxon>
        <taxon>Pseudomonadota</taxon>
        <taxon>Gammaproteobacteria</taxon>
        <taxon>Candidatus Kentrum</taxon>
    </lineage>
</organism>
<protein>
    <submittedName>
        <fullName evidence="2">Uncharacterized protein</fullName>
    </submittedName>
</protein>
<accession>A0A450VXH7</accession>
<reference evidence="2" key="1">
    <citation type="submission" date="2019-02" db="EMBL/GenBank/DDBJ databases">
        <authorList>
            <person name="Gruber-Vodicka R. H."/>
            <person name="Seah K. B. B."/>
        </authorList>
    </citation>
    <scope>NUCLEOTIDE SEQUENCE</scope>
    <source>
        <strain evidence="2">BECK_BZ164</strain>
        <strain evidence="1">BECK_BZ165</strain>
    </source>
</reference>
<evidence type="ECO:0000313" key="2">
    <source>
        <dbReference type="EMBL" id="VFK09518.1"/>
    </source>
</evidence>
<dbReference type="EMBL" id="CAADFL010000107">
    <property type="protein sequence ID" value="VFK09518.1"/>
    <property type="molecule type" value="Genomic_DNA"/>
</dbReference>
<proteinExistence type="predicted"/>
<dbReference type="AlphaFoldDB" id="A0A450VXH7"/>
<dbReference type="EMBL" id="CAADFA010000541">
    <property type="protein sequence ID" value="VFJ70055.1"/>
    <property type="molecule type" value="Genomic_DNA"/>
</dbReference>
<gene>
    <name evidence="2" type="ORF">BECKFM1743B_GA0114221_101073</name>
    <name evidence="1" type="ORF">BECKFM1743C_GA0114222_105413</name>
</gene>